<feature type="compositionally biased region" description="Basic residues" evidence="2">
    <location>
        <begin position="222"/>
        <end position="233"/>
    </location>
</feature>
<dbReference type="Pfam" id="PF25597">
    <property type="entry name" value="SH3_retrovirus"/>
    <property type="match status" value="1"/>
</dbReference>
<organism evidence="7 8">
    <name type="scientific">Gossypium anomalum</name>
    <dbReference type="NCBI Taxonomy" id="47600"/>
    <lineage>
        <taxon>Eukaryota</taxon>
        <taxon>Viridiplantae</taxon>
        <taxon>Streptophyta</taxon>
        <taxon>Embryophyta</taxon>
        <taxon>Tracheophyta</taxon>
        <taxon>Spermatophyta</taxon>
        <taxon>Magnoliopsida</taxon>
        <taxon>eudicotyledons</taxon>
        <taxon>Gunneridae</taxon>
        <taxon>Pentapetalae</taxon>
        <taxon>rosids</taxon>
        <taxon>malvids</taxon>
        <taxon>Malvales</taxon>
        <taxon>Malvaceae</taxon>
        <taxon>Malvoideae</taxon>
        <taxon>Gossypium</taxon>
    </lineage>
</organism>
<protein>
    <submittedName>
        <fullName evidence="7">Uncharacterized protein</fullName>
    </submittedName>
</protein>
<evidence type="ECO:0000259" key="6">
    <source>
        <dbReference type="Pfam" id="PF25597"/>
    </source>
</evidence>
<evidence type="ECO:0000259" key="3">
    <source>
        <dbReference type="Pfam" id="PF07727"/>
    </source>
</evidence>
<dbReference type="CDD" id="cd09272">
    <property type="entry name" value="RNase_HI_RT_Ty1"/>
    <property type="match status" value="1"/>
</dbReference>
<feature type="domain" description="Retrovirus-related Pol polyprotein from transposon TNT 1-94-like beta-barrel" evidence="5">
    <location>
        <begin position="301"/>
        <end position="381"/>
    </location>
</feature>
<keyword evidence="8" id="KW-1185">Reference proteome</keyword>
<feature type="compositionally biased region" description="Basic and acidic residues" evidence="2">
    <location>
        <begin position="202"/>
        <end position="221"/>
    </location>
</feature>
<evidence type="ECO:0000259" key="5">
    <source>
        <dbReference type="Pfam" id="PF22936"/>
    </source>
</evidence>
<dbReference type="Pfam" id="PF07727">
    <property type="entry name" value="RVT_2"/>
    <property type="match status" value="1"/>
</dbReference>
<dbReference type="PANTHER" id="PTHR11439">
    <property type="entry name" value="GAG-POL-RELATED RETROTRANSPOSON"/>
    <property type="match status" value="1"/>
</dbReference>
<dbReference type="InterPro" id="IPR025724">
    <property type="entry name" value="GAG-pre-integrase_dom"/>
</dbReference>
<feature type="domain" description="GAG-pre-integrase" evidence="4">
    <location>
        <begin position="400"/>
        <end position="452"/>
    </location>
</feature>
<keyword evidence="1" id="KW-0378">Hydrolase</keyword>
<dbReference type="Proteomes" id="UP000701853">
    <property type="component" value="Chromosome 2"/>
</dbReference>
<dbReference type="EMBL" id="JAHUZN010000002">
    <property type="protein sequence ID" value="KAG8500808.1"/>
    <property type="molecule type" value="Genomic_DNA"/>
</dbReference>
<evidence type="ECO:0000313" key="7">
    <source>
        <dbReference type="EMBL" id="KAG8500808.1"/>
    </source>
</evidence>
<dbReference type="AlphaFoldDB" id="A0A8J5Z1M5"/>
<evidence type="ECO:0000256" key="1">
    <source>
        <dbReference type="ARBA" id="ARBA00022750"/>
    </source>
</evidence>
<keyword evidence="1" id="KW-0064">Aspartyl protease</keyword>
<feature type="region of interest" description="Disordered" evidence="2">
    <location>
        <begin position="202"/>
        <end position="239"/>
    </location>
</feature>
<dbReference type="SUPFAM" id="SSF53098">
    <property type="entry name" value="Ribonuclease H-like"/>
    <property type="match status" value="1"/>
</dbReference>
<gene>
    <name evidence="7" type="ORF">CXB51_002994</name>
</gene>
<dbReference type="InterPro" id="IPR013103">
    <property type="entry name" value="RVT_2"/>
</dbReference>
<evidence type="ECO:0000259" key="4">
    <source>
        <dbReference type="Pfam" id="PF13976"/>
    </source>
</evidence>
<dbReference type="InterPro" id="IPR036397">
    <property type="entry name" value="RNaseH_sf"/>
</dbReference>
<dbReference type="Pfam" id="PF14223">
    <property type="entry name" value="Retrotran_gag_2"/>
    <property type="match status" value="1"/>
</dbReference>
<dbReference type="GO" id="GO:0003676">
    <property type="term" value="F:nucleic acid binding"/>
    <property type="evidence" value="ECO:0007669"/>
    <property type="project" value="InterPro"/>
</dbReference>
<sequence>MASLKYEIPLLDRNTRFALWQIKMQAVLAQMDLEDALLGIDKMPSTLTDEEKKRKDRKGLTQSHLHLSNEILQDVIKEKTATTLWKRLEQICMSKTLTSKLHMKQRLCAHRLEEGASVHEHLTVFEEILSNLEAMEVQYDKEDLGLILLCSLPPSYSTFRDTILYSRESLTVDEVYDSLTSYDKMKHLVVKHDSQGESLIARERQDQNADNDHGRTQERNPRGKSKGRSKSSNRGKTCNFYKKKGHIKSECYKLQNKIKRETANQKGKQPKNFGEADVVEDYSNGELLVASVNDSKVSEEWILDSGYTFHMSPNRDWFTTYETVSKGVVLMGNNASCKIAGVGTIKVKMFDGVVRTLSDVRQVPELKKNLISLSTLDSKGYRYTAESEGSTATGDAAVASSFLSDNDITKLWHMCLGYMSENGMAELSKRGLLDGQGICKLNFCEHCVFGKQKRVRFTKGIHNTKGTLEYIHSDLWGPSRMPSRGGANYMLTFIDDFSRKVWAFFLKQKSDIMQDRRDHETLDNSSYSTAKRRCRTNEQNDHGEGSMYVVKSQLTEVILGRSSLYCIFLINRSLSVAIEKKTPQEVWSGNPANYSDLKIFGCPAYAHVDNGKLEPRSIKCVFLGYKAGVEHQINTESTPQAITKIENRVASSPQYSIAKNRTRREIKHPKKYAEADLVTCALNVAEDIDANQEPSNYSEAVSCENLEKWMFAMQEEMESLHKNRTWDLVKLPKGVDFTNVFSLVVKHSSIRAFLGIVAMHDLELEQLDVKTAFLHGELEEDIYIQQPEGFIVLEKEDYVCLLRKSLYGLKQSPRQWYKRFDSFMTSHDFKRSSLDSCVYFKKNSDGSFVYLLLYVDDMLIATKDKGERRKVKAQLSEEFEMKDLGPTKKILSAKPVSTPLAAHFRLSLVLSPQSDDEIEYMSHVPYSSAVGSLMYAMVWSHPNLSYAVMQLADTWQIPFGRTKDGVIGYVDANFTGDLDRRRSLTGYVFTIRGYAISWKATLQTTVALSTTEAKYMAITEACKEAIWLKGLFSELNEDLQLSTVFCDSQSAIFLTKDQMFHDRSKHIDVRYHFVRDIIARGDIVVSKISTHEKPADMMTKSLPITKFEHCLDLRPRTSQPPILPFVVDSDTTCKPTLIGCLTAIHAFAIQDPATLCSEKPNSDQ</sequence>
<feature type="region of interest" description="Disordered" evidence="2">
    <location>
        <begin position="517"/>
        <end position="542"/>
    </location>
</feature>
<comment type="caution">
    <text evidence="7">The sequence shown here is derived from an EMBL/GenBank/DDBJ whole genome shotgun (WGS) entry which is preliminary data.</text>
</comment>
<name>A0A8J5Z1M5_9ROSI</name>
<reference evidence="7 8" key="1">
    <citation type="journal article" date="2021" name="bioRxiv">
        <title>The Gossypium anomalum genome as a resource for cotton improvement and evolutionary analysis of hybrid incompatibility.</title>
        <authorList>
            <person name="Grover C.E."/>
            <person name="Yuan D."/>
            <person name="Arick M.A."/>
            <person name="Miller E.R."/>
            <person name="Hu G."/>
            <person name="Peterson D.G."/>
            <person name="Wendel J.F."/>
            <person name="Udall J.A."/>
        </authorList>
    </citation>
    <scope>NUCLEOTIDE SEQUENCE [LARGE SCALE GENOMIC DNA]</scope>
    <source>
        <strain evidence="7">JFW-Udall</strain>
        <tissue evidence="7">Leaf</tissue>
    </source>
</reference>
<dbReference type="InterPro" id="IPR012337">
    <property type="entry name" value="RNaseH-like_sf"/>
</dbReference>
<dbReference type="InterPro" id="IPR057670">
    <property type="entry name" value="SH3_retrovirus"/>
</dbReference>
<dbReference type="SUPFAM" id="SSF56672">
    <property type="entry name" value="DNA/RNA polymerases"/>
    <property type="match status" value="1"/>
</dbReference>
<dbReference type="Pfam" id="PF22936">
    <property type="entry name" value="Pol_BBD"/>
    <property type="match status" value="1"/>
</dbReference>
<feature type="domain" description="Reverse transcriptase Ty1/copia-type" evidence="3">
    <location>
        <begin position="708"/>
        <end position="892"/>
    </location>
</feature>
<feature type="domain" description="Retroviral polymerase SH3-like" evidence="6">
    <location>
        <begin position="602"/>
        <end position="628"/>
    </location>
</feature>
<keyword evidence="1" id="KW-0645">Protease</keyword>
<dbReference type="InterPro" id="IPR043502">
    <property type="entry name" value="DNA/RNA_pol_sf"/>
</dbReference>
<dbReference type="Gene3D" id="3.30.420.10">
    <property type="entry name" value="Ribonuclease H-like superfamily/Ribonuclease H"/>
    <property type="match status" value="1"/>
</dbReference>
<proteinExistence type="predicted"/>
<dbReference type="GO" id="GO:0004190">
    <property type="term" value="F:aspartic-type endopeptidase activity"/>
    <property type="evidence" value="ECO:0007669"/>
    <property type="project" value="UniProtKB-KW"/>
</dbReference>
<dbReference type="Pfam" id="PF13976">
    <property type="entry name" value="gag_pre-integrs"/>
    <property type="match status" value="1"/>
</dbReference>
<dbReference type="PANTHER" id="PTHR11439:SF491">
    <property type="entry name" value="INTEGRASE CATALYTIC DOMAIN-CONTAINING PROTEIN"/>
    <property type="match status" value="1"/>
</dbReference>
<evidence type="ECO:0000313" key="8">
    <source>
        <dbReference type="Proteomes" id="UP000701853"/>
    </source>
</evidence>
<evidence type="ECO:0000256" key="2">
    <source>
        <dbReference type="SAM" id="MobiDB-lite"/>
    </source>
</evidence>
<accession>A0A8J5Z1M5</accession>
<dbReference type="InterPro" id="IPR054722">
    <property type="entry name" value="PolX-like_BBD"/>
</dbReference>